<evidence type="ECO:0000313" key="2">
    <source>
        <dbReference type="EMBL" id="CAL1582126.1"/>
    </source>
</evidence>
<proteinExistence type="predicted"/>
<dbReference type="Proteomes" id="UP001497482">
    <property type="component" value="Chromosome 15"/>
</dbReference>
<sequence>MSSSVSVQDIMGDLRRKPYLANNSVSGQEHRVEPTMTSASANTPPVAMAPHKDISGRAEGGGPSHAYHIYPLRCSNVLRLSLFIQKLLS</sequence>
<keyword evidence="3" id="KW-1185">Reference proteome</keyword>
<evidence type="ECO:0000313" key="3">
    <source>
        <dbReference type="Proteomes" id="UP001497482"/>
    </source>
</evidence>
<dbReference type="AlphaFoldDB" id="A0AAV2JZC7"/>
<reference evidence="2 3" key="1">
    <citation type="submission" date="2024-04" db="EMBL/GenBank/DDBJ databases">
        <authorList>
            <person name="Waldvogel A.-M."/>
            <person name="Schoenle A."/>
        </authorList>
    </citation>
    <scope>NUCLEOTIDE SEQUENCE [LARGE SCALE GENOMIC DNA]</scope>
</reference>
<organism evidence="2 3">
    <name type="scientific">Knipowitschia caucasica</name>
    <name type="common">Caucasian dwarf goby</name>
    <name type="synonym">Pomatoschistus caucasicus</name>
    <dbReference type="NCBI Taxonomy" id="637954"/>
    <lineage>
        <taxon>Eukaryota</taxon>
        <taxon>Metazoa</taxon>
        <taxon>Chordata</taxon>
        <taxon>Craniata</taxon>
        <taxon>Vertebrata</taxon>
        <taxon>Euteleostomi</taxon>
        <taxon>Actinopterygii</taxon>
        <taxon>Neopterygii</taxon>
        <taxon>Teleostei</taxon>
        <taxon>Neoteleostei</taxon>
        <taxon>Acanthomorphata</taxon>
        <taxon>Gobiaria</taxon>
        <taxon>Gobiiformes</taxon>
        <taxon>Gobioidei</taxon>
        <taxon>Gobiidae</taxon>
        <taxon>Gobiinae</taxon>
        <taxon>Knipowitschia</taxon>
    </lineage>
</organism>
<protein>
    <submittedName>
        <fullName evidence="2">Uncharacterized protein</fullName>
    </submittedName>
</protein>
<dbReference type="EMBL" id="OZ035837">
    <property type="protein sequence ID" value="CAL1582126.1"/>
    <property type="molecule type" value="Genomic_DNA"/>
</dbReference>
<evidence type="ECO:0000256" key="1">
    <source>
        <dbReference type="SAM" id="MobiDB-lite"/>
    </source>
</evidence>
<feature type="region of interest" description="Disordered" evidence="1">
    <location>
        <begin position="18"/>
        <end position="60"/>
    </location>
</feature>
<accession>A0AAV2JZC7</accession>
<gene>
    <name evidence="2" type="ORF">KC01_LOCUS12798</name>
</gene>
<name>A0AAV2JZC7_KNICA</name>